<dbReference type="SUPFAM" id="SSF48726">
    <property type="entry name" value="Immunoglobulin"/>
    <property type="match status" value="3"/>
</dbReference>
<dbReference type="PANTHER" id="PTHR12231:SF253">
    <property type="entry name" value="DPR-INTERACTING PROTEIN ETA, ISOFORM B-RELATED"/>
    <property type="match status" value="1"/>
</dbReference>
<organism evidence="9 10">
    <name type="scientific">Pocillopora meandrina</name>
    <dbReference type="NCBI Taxonomy" id="46732"/>
    <lineage>
        <taxon>Eukaryota</taxon>
        <taxon>Metazoa</taxon>
        <taxon>Cnidaria</taxon>
        <taxon>Anthozoa</taxon>
        <taxon>Hexacorallia</taxon>
        <taxon>Scleractinia</taxon>
        <taxon>Astrocoeniina</taxon>
        <taxon>Pocilloporidae</taxon>
        <taxon>Pocillopora</taxon>
    </lineage>
</organism>
<feature type="domain" description="Sushi" evidence="8">
    <location>
        <begin position="395"/>
        <end position="450"/>
    </location>
</feature>
<dbReference type="Pfam" id="PF13927">
    <property type="entry name" value="Ig_3"/>
    <property type="match status" value="3"/>
</dbReference>
<dbReference type="Pfam" id="PF00084">
    <property type="entry name" value="Sushi"/>
    <property type="match status" value="2"/>
</dbReference>
<dbReference type="InterPro" id="IPR035976">
    <property type="entry name" value="Sushi/SCR/CCP_sf"/>
</dbReference>
<dbReference type="PANTHER" id="PTHR12231">
    <property type="entry name" value="CTX-RELATED TYPE I TRANSMEMBRANE PROTEIN"/>
    <property type="match status" value="1"/>
</dbReference>
<feature type="domain" description="Ig-like" evidence="7">
    <location>
        <begin position="212"/>
        <end position="280"/>
    </location>
</feature>
<dbReference type="InterPro" id="IPR036179">
    <property type="entry name" value="Ig-like_dom_sf"/>
</dbReference>
<dbReference type="InterPro" id="IPR051170">
    <property type="entry name" value="Neural/epithelial_adhesion"/>
</dbReference>
<keyword evidence="4" id="KW-0393">Immunoglobulin domain</keyword>
<dbReference type="InterPro" id="IPR008160">
    <property type="entry name" value="Collagen"/>
</dbReference>
<feature type="disulfide bond" evidence="5">
    <location>
        <begin position="480"/>
        <end position="507"/>
    </location>
</feature>
<dbReference type="SMART" id="SM00032">
    <property type="entry name" value="CCP"/>
    <property type="match status" value="2"/>
</dbReference>
<evidence type="ECO:0000256" key="4">
    <source>
        <dbReference type="ARBA" id="ARBA00023319"/>
    </source>
</evidence>
<name>A0AAU9WZQ6_9CNID</name>
<feature type="compositionally biased region" description="Pro residues" evidence="6">
    <location>
        <begin position="61"/>
        <end position="74"/>
    </location>
</feature>
<dbReference type="Pfam" id="PF01391">
    <property type="entry name" value="Collagen"/>
    <property type="match status" value="1"/>
</dbReference>
<dbReference type="PROSITE" id="PS50923">
    <property type="entry name" value="SUSHI"/>
    <property type="match status" value="2"/>
</dbReference>
<keyword evidence="1" id="KW-0732">Signal</keyword>
<evidence type="ECO:0000256" key="6">
    <source>
        <dbReference type="SAM" id="MobiDB-lite"/>
    </source>
</evidence>
<accession>A0AAU9WZQ6</accession>
<keyword evidence="3 5" id="KW-1015">Disulfide bond</keyword>
<comment type="caution">
    <text evidence="9">The sequence shown here is derived from an EMBL/GenBank/DDBJ whole genome shotgun (WGS) entry which is preliminary data.</text>
</comment>
<dbReference type="InterPro" id="IPR003599">
    <property type="entry name" value="Ig_sub"/>
</dbReference>
<feature type="domain" description="Ig-like" evidence="7">
    <location>
        <begin position="303"/>
        <end position="393"/>
    </location>
</feature>
<dbReference type="SMART" id="SM00408">
    <property type="entry name" value="IGc2"/>
    <property type="match status" value="3"/>
</dbReference>
<evidence type="ECO:0000256" key="3">
    <source>
        <dbReference type="ARBA" id="ARBA00023157"/>
    </source>
</evidence>
<dbReference type="InterPro" id="IPR013783">
    <property type="entry name" value="Ig-like_fold"/>
</dbReference>
<evidence type="ECO:0000256" key="1">
    <source>
        <dbReference type="ARBA" id="ARBA00022729"/>
    </source>
</evidence>
<feature type="compositionally biased region" description="Polar residues" evidence="6">
    <location>
        <begin position="109"/>
        <end position="119"/>
    </location>
</feature>
<keyword evidence="2" id="KW-0677">Repeat</keyword>
<evidence type="ECO:0000259" key="8">
    <source>
        <dbReference type="PROSITE" id="PS50923"/>
    </source>
</evidence>
<evidence type="ECO:0000259" key="7">
    <source>
        <dbReference type="PROSITE" id="PS50835"/>
    </source>
</evidence>
<dbReference type="PROSITE" id="PS50835">
    <property type="entry name" value="IG_LIKE"/>
    <property type="match status" value="3"/>
</dbReference>
<dbReference type="Gene3D" id="2.60.40.10">
    <property type="entry name" value="Immunoglobulins"/>
    <property type="match status" value="3"/>
</dbReference>
<dbReference type="FunFam" id="2.60.40.10:FF:000032">
    <property type="entry name" value="palladin isoform X1"/>
    <property type="match status" value="1"/>
</dbReference>
<dbReference type="CDD" id="cd00033">
    <property type="entry name" value="CCP"/>
    <property type="match status" value="2"/>
</dbReference>
<dbReference type="SMART" id="SM00409">
    <property type="entry name" value="IG"/>
    <property type="match status" value="3"/>
</dbReference>
<feature type="compositionally biased region" description="Polar residues" evidence="6">
    <location>
        <begin position="30"/>
        <end position="42"/>
    </location>
</feature>
<evidence type="ECO:0000256" key="2">
    <source>
        <dbReference type="ARBA" id="ARBA00022737"/>
    </source>
</evidence>
<evidence type="ECO:0000313" key="9">
    <source>
        <dbReference type="EMBL" id="CAH3131529.1"/>
    </source>
</evidence>
<sequence length="585" mass="63571">MKEDDRVKRAANRQFMCHKCSSACLKSIGHRNNSTTSGSQPNVVCVEAPVRPQGPQGYPSLPGPPGAPGPPGPQGPSGKRGRKGSKGVPGPRGKQGMRGLPGPPGKSASDGTNHGSGNQLEIPRIISKPPSSDPIKEKEKVTLPCKAVGFPQPIITWYKNNELIDEGRKHFTEWNLEFQEIKFEDRGIYTCKAENLLGHAKLSVNVTVNVPPKFITRPKSFVKGVKNWDTVITCDIIGYPTPAITWTRPPKQLSSNRHIIDGKQLTIRNTSESDGGGYVCHGVNSLGNVMAMTWIFVKDVVNPYIVSSPPSKIEVGSVGDAVTLNCSARGSPLPRVTWFKSGKRVVSTEEDDGSDLLKSGVVIPSFQHSDAGAYTCWFYNDKNMTTEAITSLSLASCGNPGTPQNGQKRGLRYWPGESVSFVCDPQYHLTGSVIRTCLSSGNWSGLQPSCHRICPPLESPDRGAINGQQFWEGKTVSYTCASGYQLSGTSVRRCLKDGTWTENKPECLPQKIDKWPEGHYCILANGSCPAGFSRSSGHMRTLSLYSSSSFYITQARFGDSKIQCHGGCGQYGHWIGEIHIRACCK</sequence>
<protein>
    <submittedName>
        <fullName evidence="9">Uncharacterized protein</fullName>
    </submittedName>
</protein>
<gene>
    <name evidence="9" type="ORF">PMEA_00014553</name>
</gene>
<evidence type="ECO:0000256" key="5">
    <source>
        <dbReference type="PROSITE-ProRule" id="PRU00302"/>
    </source>
</evidence>
<dbReference type="SUPFAM" id="SSF57535">
    <property type="entry name" value="Complement control module/SCR domain"/>
    <property type="match status" value="2"/>
</dbReference>
<dbReference type="InterPro" id="IPR003598">
    <property type="entry name" value="Ig_sub2"/>
</dbReference>
<dbReference type="EMBL" id="CALNXJ010000026">
    <property type="protein sequence ID" value="CAH3131529.1"/>
    <property type="molecule type" value="Genomic_DNA"/>
</dbReference>
<dbReference type="AlphaFoldDB" id="A0AAU9WZQ6"/>
<feature type="domain" description="Ig-like" evidence="7">
    <location>
        <begin position="123"/>
        <end position="209"/>
    </location>
</feature>
<dbReference type="InterPro" id="IPR007110">
    <property type="entry name" value="Ig-like_dom"/>
</dbReference>
<keyword evidence="10" id="KW-1185">Reference proteome</keyword>
<dbReference type="CDD" id="cd00096">
    <property type="entry name" value="Ig"/>
    <property type="match status" value="1"/>
</dbReference>
<dbReference type="Gene3D" id="2.10.70.10">
    <property type="entry name" value="Complement Module, domain 1"/>
    <property type="match status" value="2"/>
</dbReference>
<proteinExistence type="predicted"/>
<feature type="domain" description="Sushi" evidence="8">
    <location>
        <begin position="452"/>
        <end position="509"/>
    </location>
</feature>
<evidence type="ECO:0000313" key="10">
    <source>
        <dbReference type="Proteomes" id="UP001159428"/>
    </source>
</evidence>
<feature type="disulfide bond" evidence="5">
    <location>
        <begin position="423"/>
        <end position="450"/>
    </location>
</feature>
<feature type="region of interest" description="Disordered" evidence="6">
    <location>
        <begin position="28"/>
        <end position="136"/>
    </location>
</feature>
<comment type="caution">
    <text evidence="5">Lacks conserved residue(s) required for the propagation of feature annotation.</text>
</comment>
<dbReference type="InterPro" id="IPR000436">
    <property type="entry name" value="Sushi_SCR_CCP_dom"/>
</dbReference>
<dbReference type="Proteomes" id="UP001159428">
    <property type="component" value="Unassembled WGS sequence"/>
</dbReference>
<keyword evidence="5" id="KW-0768">Sushi</keyword>
<reference evidence="9 10" key="1">
    <citation type="submission" date="2022-05" db="EMBL/GenBank/DDBJ databases">
        <authorList>
            <consortium name="Genoscope - CEA"/>
            <person name="William W."/>
        </authorList>
    </citation>
    <scope>NUCLEOTIDE SEQUENCE [LARGE SCALE GENOMIC DNA]</scope>
</reference>